<dbReference type="Pfam" id="PF04457">
    <property type="entry name" value="MJ1316"/>
    <property type="match status" value="1"/>
</dbReference>
<dbReference type="InterPro" id="IPR040459">
    <property type="entry name" value="MJ1316"/>
</dbReference>
<comment type="caution">
    <text evidence="2">The sequence shown here is derived from an EMBL/GenBank/DDBJ whole genome shotgun (WGS) entry which is preliminary data.</text>
</comment>
<accession>A0A7C3EQZ9</accession>
<dbReference type="EMBL" id="DSTX01000001">
    <property type="protein sequence ID" value="HFK19784.1"/>
    <property type="molecule type" value="Genomic_DNA"/>
</dbReference>
<gene>
    <name evidence="2" type="ORF">ENS19_00695</name>
</gene>
<dbReference type="AlphaFoldDB" id="A0A7C3EQZ9"/>
<evidence type="ECO:0000313" key="2">
    <source>
        <dbReference type="EMBL" id="HFK19784.1"/>
    </source>
</evidence>
<organism evidence="2">
    <name type="scientific">Candidatus Methanomethylicus mesodigestus</name>
    <dbReference type="NCBI Taxonomy" id="1867258"/>
    <lineage>
        <taxon>Archaea</taxon>
        <taxon>Thermoproteota</taxon>
        <taxon>Methanosuratincolia</taxon>
        <taxon>Candidatus Methanomethylicales</taxon>
        <taxon>Candidatus Methanomethylicaceae</taxon>
        <taxon>Candidatus Methanomethylicus</taxon>
    </lineage>
</organism>
<feature type="domain" description="MJ1316 RNA cyclic group end recognition" evidence="1">
    <location>
        <begin position="5"/>
        <end position="91"/>
    </location>
</feature>
<evidence type="ECO:0000259" key="1">
    <source>
        <dbReference type="Pfam" id="PF04457"/>
    </source>
</evidence>
<proteinExistence type="predicted"/>
<name>A0A7C3EQZ9_9CREN</name>
<reference evidence="2" key="1">
    <citation type="journal article" date="2020" name="mSystems">
        <title>Genome- and Community-Level Interaction Insights into Carbon Utilization and Element Cycling Functions of Hydrothermarchaeota in Hydrothermal Sediment.</title>
        <authorList>
            <person name="Zhou Z."/>
            <person name="Liu Y."/>
            <person name="Xu W."/>
            <person name="Pan J."/>
            <person name="Luo Z.H."/>
            <person name="Li M."/>
        </authorList>
    </citation>
    <scope>NUCLEOTIDE SEQUENCE [LARGE SCALE GENOMIC DNA]</scope>
    <source>
        <strain evidence="2">SpSt-468</strain>
    </source>
</reference>
<protein>
    <submittedName>
        <fullName evidence="2">DUF504 domain-containing protein</fullName>
    </submittedName>
</protein>
<sequence length="100" mass="10963">MVLRLRTIREILNGLKWSGSSPGGLESCEIEILHRGAPGDRRVIKGEDILDIAPRALIVRDEASPEGGGEAVIPYHRVRAIRRGSEVLWKKGAPEKGMVV</sequence>